<sequence>MEMAWWQYSLISPTLVSEHWSIFTLERKVDRIFMASTILKTWSQMLQSQFPLALISRIPHRQLTSSCGNLLGMNETSATITLMSENTSIQPISRKVETVANMCVVPSNEDGIFRFAAKLASSGALVLASVELKASTAQLRVSTEKAVIGSMLLRDLKIALA</sequence>
<feature type="domain" description="AP-3 complex subunit beta-1/2 C-terminal" evidence="1">
    <location>
        <begin position="58"/>
        <end position="159"/>
    </location>
</feature>
<organism evidence="2 3">
    <name type="scientific">Alosa alosa</name>
    <name type="common">allis shad</name>
    <dbReference type="NCBI Taxonomy" id="278164"/>
    <lineage>
        <taxon>Eukaryota</taxon>
        <taxon>Metazoa</taxon>
        <taxon>Chordata</taxon>
        <taxon>Craniata</taxon>
        <taxon>Vertebrata</taxon>
        <taxon>Euteleostomi</taxon>
        <taxon>Actinopterygii</taxon>
        <taxon>Neopterygii</taxon>
        <taxon>Teleostei</taxon>
        <taxon>Clupei</taxon>
        <taxon>Clupeiformes</taxon>
        <taxon>Clupeoidei</taxon>
        <taxon>Clupeidae</taxon>
        <taxon>Alosa</taxon>
    </lineage>
</organism>
<accession>A0AAV6GHD9</accession>
<dbReference type="InterPro" id="IPR056314">
    <property type="entry name" value="AP3B1/2_C"/>
</dbReference>
<reference evidence="2" key="1">
    <citation type="submission" date="2020-10" db="EMBL/GenBank/DDBJ databases">
        <title>Chromosome-scale genome assembly of the Allis shad, Alosa alosa.</title>
        <authorList>
            <person name="Margot Z."/>
            <person name="Christophe K."/>
            <person name="Cabau C."/>
            <person name="Louis A."/>
            <person name="Berthelot C."/>
            <person name="Parey E."/>
            <person name="Roest Crollius H."/>
            <person name="Montfort J."/>
            <person name="Robinson-Rechavi M."/>
            <person name="Bucao C."/>
            <person name="Bouchez O."/>
            <person name="Gislard M."/>
            <person name="Lluch J."/>
            <person name="Milhes M."/>
            <person name="Lampietro C."/>
            <person name="Lopez Roques C."/>
            <person name="Donnadieu C."/>
            <person name="Braasch I."/>
            <person name="Desvignes T."/>
            <person name="Postlethwait J."/>
            <person name="Bobe J."/>
            <person name="Guiguen Y."/>
        </authorList>
    </citation>
    <scope>NUCLEOTIDE SEQUENCE</scope>
    <source>
        <strain evidence="2">M-15738</strain>
        <tissue evidence="2">Blood</tissue>
    </source>
</reference>
<evidence type="ECO:0000313" key="2">
    <source>
        <dbReference type="EMBL" id="KAG5273012.1"/>
    </source>
</evidence>
<proteinExistence type="predicted"/>
<evidence type="ECO:0000259" key="1">
    <source>
        <dbReference type="Pfam" id="PF24080"/>
    </source>
</evidence>
<keyword evidence="3" id="KW-1185">Reference proteome</keyword>
<evidence type="ECO:0000313" key="3">
    <source>
        <dbReference type="Proteomes" id="UP000823561"/>
    </source>
</evidence>
<dbReference type="Pfam" id="PF24080">
    <property type="entry name" value="AP3B1_C_2"/>
    <property type="match status" value="1"/>
</dbReference>
<comment type="caution">
    <text evidence="2">The sequence shown here is derived from an EMBL/GenBank/DDBJ whole genome shotgun (WGS) entry which is preliminary data.</text>
</comment>
<name>A0AAV6GHD9_9TELE</name>
<dbReference type="EMBL" id="JADWDJ010000012">
    <property type="protein sequence ID" value="KAG5273012.1"/>
    <property type="molecule type" value="Genomic_DNA"/>
</dbReference>
<gene>
    <name evidence="2" type="ORF">AALO_G00171820</name>
</gene>
<dbReference type="AlphaFoldDB" id="A0AAV6GHD9"/>
<protein>
    <recommendedName>
        <fullName evidence="1">AP-3 complex subunit beta-1/2 C-terminal domain-containing protein</fullName>
    </recommendedName>
</protein>
<dbReference type="Proteomes" id="UP000823561">
    <property type="component" value="Chromosome 12"/>
</dbReference>